<name>A0A1G6S9D0_9RHOB</name>
<organism evidence="7 8">
    <name type="scientific">Ruegeria marina</name>
    <dbReference type="NCBI Taxonomy" id="639004"/>
    <lineage>
        <taxon>Bacteria</taxon>
        <taxon>Pseudomonadati</taxon>
        <taxon>Pseudomonadota</taxon>
        <taxon>Alphaproteobacteria</taxon>
        <taxon>Rhodobacterales</taxon>
        <taxon>Roseobacteraceae</taxon>
        <taxon>Ruegeria</taxon>
    </lineage>
</organism>
<dbReference type="STRING" id="639004.SAMN04488239_105199"/>
<dbReference type="Gene3D" id="1.20.1560.10">
    <property type="entry name" value="ABC transporter type 1, transmembrane domain"/>
    <property type="match status" value="1"/>
</dbReference>
<evidence type="ECO:0000256" key="2">
    <source>
        <dbReference type="ARBA" id="ARBA00022692"/>
    </source>
</evidence>
<evidence type="ECO:0000256" key="1">
    <source>
        <dbReference type="ARBA" id="ARBA00004651"/>
    </source>
</evidence>
<feature type="domain" description="ABC transmembrane type-1" evidence="6">
    <location>
        <begin position="17"/>
        <end position="285"/>
    </location>
</feature>
<evidence type="ECO:0000313" key="7">
    <source>
        <dbReference type="EMBL" id="SDD12755.1"/>
    </source>
</evidence>
<dbReference type="InterPro" id="IPR011527">
    <property type="entry name" value="ABC1_TM_dom"/>
</dbReference>
<keyword evidence="4 5" id="KW-0472">Membrane</keyword>
<evidence type="ECO:0000256" key="3">
    <source>
        <dbReference type="ARBA" id="ARBA00022989"/>
    </source>
</evidence>
<sequence>MLQLYAAIWRVNARRQVVLILLSLAIAALAAVPLEFQRDIVNHLTEASIDTSQLYLLGAGMGAVILLSLFLKFLLGFLSGSMGEHVIRLLRKRLISRAVAGDHHMGQGTLTAAVTSEAEELGKFAGGAFADPVVQIGTLISVIGYISSTQPGLGLIAVLMILPQIGVVLLSQTQVNRYVAHRVKLLRSASDQLSSHDIAAVVAEVETKFDEIYTTRRNMFLWKLSTKFVLSAINGAGTVAVLMLGGLLVLQGRTDVGTVVAAVSGLGRIQGPSTFLIAFYRQVSANRIKFELLRDLIGQGEATPG</sequence>
<feature type="transmembrane region" description="Helical" evidence="5">
    <location>
        <begin position="54"/>
        <end position="78"/>
    </location>
</feature>
<evidence type="ECO:0000313" key="8">
    <source>
        <dbReference type="Proteomes" id="UP000199628"/>
    </source>
</evidence>
<keyword evidence="2 5" id="KW-0812">Transmembrane</keyword>
<feature type="transmembrane region" description="Helical" evidence="5">
    <location>
        <begin position="152"/>
        <end position="170"/>
    </location>
</feature>
<dbReference type="InterPro" id="IPR036640">
    <property type="entry name" value="ABC1_TM_sf"/>
</dbReference>
<comment type="subcellular location">
    <subcellularLocation>
        <location evidence="1">Cell membrane</location>
        <topology evidence="1">Multi-pass membrane protein</topology>
    </subcellularLocation>
</comment>
<evidence type="ECO:0000256" key="5">
    <source>
        <dbReference type="SAM" id="Phobius"/>
    </source>
</evidence>
<dbReference type="PROSITE" id="PS50929">
    <property type="entry name" value="ABC_TM1F"/>
    <property type="match status" value="1"/>
</dbReference>
<dbReference type="RefSeq" id="WP_093030069.1">
    <property type="nucleotide sequence ID" value="NZ_FMZV01000005.1"/>
</dbReference>
<protein>
    <submittedName>
        <fullName evidence="7">ABC transporter transmembrane region</fullName>
    </submittedName>
</protein>
<dbReference type="Pfam" id="PF00664">
    <property type="entry name" value="ABC_membrane"/>
    <property type="match status" value="1"/>
</dbReference>
<dbReference type="GO" id="GO:0005524">
    <property type="term" value="F:ATP binding"/>
    <property type="evidence" value="ECO:0007669"/>
    <property type="project" value="InterPro"/>
</dbReference>
<dbReference type="GO" id="GO:0140359">
    <property type="term" value="F:ABC-type transporter activity"/>
    <property type="evidence" value="ECO:0007669"/>
    <property type="project" value="InterPro"/>
</dbReference>
<dbReference type="SUPFAM" id="SSF90123">
    <property type="entry name" value="ABC transporter transmembrane region"/>
    <property type="match status" value="1"/>
</dbReference>
<evidence type="ECO:0000259" key="6">
    <source>
        <dbReference type="PROSITE" id="PS50929"/>
    </source>
</evidence>
<keyword evidence="8" id="KW-1185">Reference proteome</keyword>
<evidence type="ECO:0000256" key="4">
    <source>
        <dbReference type="ARBA" id="ARBA00023136"/>
    </source>
</evidence>
<dbReference type="Proteomes" id="UP000199628">
    <property type="component" value="Unassembled WGS sequence"/>
</dbReference>
<gene>
    <name evidence="7" type="ORF">SAMN04488239_105199</name>
</gene>
<dbReference type="GO" id="GO:0005886">
    <property type="term" value="C:plasma membrane"/>
    <property type="evidence" value="ECO:0007669"/>
    <property type="project" value="UniProtKB-SubCell"/>
</dbReference>
<proteinExistence type="predicted"/>
<accession>A0A1G6S9D0</accession>
<dbReference type="EMBL" id="FMZV01000005">
    <property type="protein sequence ID" value="SDD12755.1"/>
    <property type="molecule type" value="Genomic_DNA"/>
</dbReference>
<dbReference type="AlphaFoldDB" id="A0A1G6S9D0"/>
<feature type="transmembrane region" description="Helical" evidence="5">
    <location>
        <begin position="228"/>
        <end position="250"/>
    </location>
</feature>
<keyword evidence="3 5" id="KW-1133">Transmembrane helix</keyword>
<dbReference type="OrthoDB" id="9760920at2"/>
<reference evidence="8" key="1">
    <citation type="submission" date="2016-10" db="EMBL/GenBank/DDBJ databases">
        <authorList>
            <person name="Varghese N."/>
            <person name="Submissions S."/>
        </authorList>
    </citation>
    <scope>NUCLEOTIDE SEQUENCE [LARGE SCALE GENOMIC DNA]</scope>
    <source>
        <strain evidence="8">CGMCC 1.9108</strain>
    </source>
</reference>